<evidence type="ECO:0000256" key="5">
    <source>
        <dbReference type="ARBA" id="ARBA00023002"/>
    </source>
</evidence>
<evidence type="ECO:0000256" key="9">
    <source>
        <dbReference type="ARBA" id="ARBA00052022"/>
    </source>
</evidence>
<dbReference type="GO" id="GO:0102915">
    <property type="term" value="F:piperitol synthase activity"/>
    <property type="evidence" value="ECO:0007669"/>
    <property type="project" value="UniProtKB-EC"/>
</dbReference>
<evidence type="ECO:0000256" key="3">
    <source>
        <dbReference type="ARBA" id="ARBA00022617"/>
    </source>
</evidence>
<dbReference type="GO" id="GO:0016712">
    <property type="term" value="F:oxidoreductase activity, acting on paired donors, with incorporation or reduction of molecular oxygen, reduced flavin or flavoprotein as one donor, and incorporation of one atom of oxygen"/>
    <property type="evidence" value="ECO:0007669"/>
    <property type="project" value="UniProtKB-ARBA"/>
</dbReference>
<comment type="catalytic activity">
    <reaction evidence="10">
        <text>(+)-piperitol + reduced [NADPH--hemoprotein reductase] + O2 = (+)-sesamin + oxidized [NADPH--hemoprotein reductase] + 2 H2O + H(+)</text>
        <dbReference type="Rhea" id="RHEA:56780"/>
        <dbReference type="Rhea" id="RHEA-COMP:11964"/>
        <dbReference type="Rhea" id="RHEA-COMP:11965"/>
        <dbReference type="ChEBI" id="CHEBI:15377"/>
        <dbReference type="ChEBI" id="CHEBI:15378"/>
        <dbReference type="ChEBI" id="CHEBI:15379"/>
        <dbReference type="ChEBI" id="CHEBI:57618"/>
        <dbReference type="ChEBI" id="CHEBI:58210"/>
        <dbReference type="ChEBI" id="CHEBI:66470"/>
        <dbReference type="ChEBI" id="CHEBI:141003"/>
        <dbReference type="EC" id="1.14.19.74"/>
    </reaction>
    <physiologicalReaction direction="left-to-right" evidence="10">
        <dbReference type="Rhea" id="RHEA:56781"/>
    </physiologicalReaction>
</comment>
<evidence type="ECO:0000256" key="7">
    <source>
        <dbReference type="ARBA" id="ARBA00023033"/>
    </source>
</evidence>
<evidence type="ECO:0000256" key="12">
    <source>
        <dbReference type="ARBA" id="ARBA00066876"/>
    </source>
</evidence>
<evidence type="ECO:0000256" key="4">
    <source>
        <dbReference type="ARBA" id="ARBA00022723"/>
    </source>
</evidence>
<keyword evidence="6 13" id="KW-0408">Iron</keyword>
<evidence type="ECO:0000256" key="15">
    <source>
        <dbReference type="SAM" id="SignalP"/>
    </source>
</evidence>
<protein>
    <recommendedName>
        <fullName evidence="12">(+)-piperitol/(+)-sesamin synthase</fullName>
        <ecNumber evidence="12">1.14.19.74</ecNumber>
    </recommendedName>
</protein>
<dbReference type="Pfam" id="PF00067">
    <property type="entry name" value="p450"/>
    <property type="match status" value="1"/>
</dbReference>
<feature type="binding site" description="axial binding residue" evidence="13">
    <location>
        <position position="429"/>
    </location>
    <ligand>
        <name>heme</name>
        <dbReference type="ChEBI" id="CHEBI:30413"/>
    </ligand>
    <ligandPart>
        <name>Fe</name>
        <dbReference type="ChEBI" id="CHEBI:18248"/>
    </ligandPart>
</feature>
<evidence type="ECO:0000256" key="8">
    <source>
        <dbReference type="ARBA" id="ARBA00023136"/>
    </source>
</evidence>
<dbReference type="AlphaFoldDB" id="A0A0B4VRY0"/>
<keyword evidence="15" id="KW-0732">Signal</keyword>
<comment type="function">
    <text evidence="11">Involved in the biosynthesis of (+)-sesamin, a furofuran class lignan. Functions in a dual catalytic mode. Catalyzes the synthesis of (+)-sesamin from (+)- pinoresinol by formation of two successive methylenedioxy bridges on (+)-pinoresinol and (+)-piperitol, respectively.</text>
</comment>
<dbReference type="GO" id="GO:0016114">
    <property type="term" value="P:terpenoid biosynthetic process"/>
    <property type="evidence" value="ECO:0007669"/>
    <property type="project" value="UniProtKB-ARBA"/>
</dbReference>
<evidence type="ECO:0000256" key="1">
    <source>
        <dbReference type="ARBA" id="ARBA00004167"/>
    </source>
</evidence>
<dbReference type="CDD" id="cd20653">
    <property type="entry name" value="CYP81"/>
    <property type="match status" value="1"/>
</dbReference>
<evidence type="ECO:0000256" key="10">
    <source>
        <dbReference type="ARBA" id="ARBA00052057"/>
    </source>
</evidence>
<proteinExistence type="evidence at transcript level"/>
<keyword evidence="8" id="KW-0472">Membrane</keyword>
<comment type="catalytic activity">
    <reaction evidence="9">
        <text>(+)-pinoresinol + reduced [NADPH--hemoprotein reductase] + O2 = (+)-piperitol + oxidized [NADPH--hemoprotein reductase] + 2 H2O + H(+)</text>
        <dbReference type="Rhea" id="RHEA:56776"/>
        <dbReference type="Rhea" id="RHEA-COMP:11964"/>
        <dbReference type="Rhea" id="RHEA-COMP:11965"/>
        <dbReference type="ChEBI" id="CHEBI:40"/>
        <dbReference type="ChEBI" id="CHEBI:15377"/>
        <dbReference type="ChEBI" id="CHEBI:15378"/>
        <dbReference type="ChEBI" id="CHEBI:15379"/>
        <dbReference type="ChEBI" id="CHEBI:57618"/>
        <dbReference type="ChEBI" id="CHEBI:58210"/>
        <dbReference type="ChEBI" id="CHEBI:141003"/>
        <dbReference type="EC" id="1.14.19.74"/>
    </reaction>
    <physiologicalReaction direction="left-to-right" evidence="9">
        <dbReference type="Rhea" id="RHEA:56777"/>
    </physiologicalReaction>
</comment>
<dbReference type="GO" id="GO:0005506">
    <property type="term" value="F:iron ion binding"/>
    <property type="evidence" value="ECO:0007669"/>
    <property type="project" value="InterPro"/>
</dbReference>
<accession>A0A0B4VRY0</accession>
<evidence type="ECO:0000256" key="6">
    <source>
        <dbReference type="ARBA" id="ARBA00023004"/>
    </source>
</evidence>
<evidence type="ECO:0000256" key="14">
    <source>
        <dbReference type="RuleBase" id="RU000461"/>
    </source>
</evidence>
<comment type="similarity">
    <text evidence="2 14">Belongs to the cytochrome P450 family.</text>
</comment>
<dbReference type="InterPro" id="IPR002401">
    <property type="entry name" value="Cyt_P450_E_grp-I"/>
</dbReference>
<dbReference type="FunFam" id="1.10.630.10:FF:000023">
    <property type="entry name" value="Cytochrome P450 family protein"/>
    <property type="match status" value="1"/>
</dbReference>
<dbReference type="PRINTS" id="PR00463">
    <property type="entry name" value="EP450I"/>
</dbReference>
<dbReference type="EC" id="1.14.19.74" evidence="12"/>
<reference evidence="16" key="1">
    <citation type="journal article" date="2014" name="PLoS ONE">
        <title>Computational identification and systematic classification of novel Cytochrome P450 genes in Salvia miltiorrhiza.</title>
        <authorList>
            <person name="Chen H."/>
            <person name="Wu B."/>
            <person name="Nelson D.R."/>
            <person name="Wu K."/>
            <person name="Liu C."/>
        </authorList>
    </citation>
    <scope>NUCLEOTIDE SEQUENCE</scope>
</reference>
<sequence length="494" mass="55978">MDTAPFLYASLTILFLFLIRKLSTAKTYHLPPTPAAALPVIGHLHLLKQPLHRTLHRLAQATGPIFSLKLGFRRCVVVSSPRLAEECFTKLDTALANRPRILVDDYIGYKQRSMVGAPYGAYWRSLRRIAAQELLSSARLSGFLHIRRDEANRLLLSLLEASRSFRQVELRPKLSELTFNIMMRMIAGKRYSGKDGEEGRRFMKLISEVLAAAQASNPQDFLPFLQWIDYGGYTKKLASLGKELDDFFESLIDEHRRQRKNSMIGHLLSLQESQPEFCSDHIIKGLIMSMLIAGTDTSSVTIEWAMSNLVNNPRILEKVKSELDAKVGKERLMEEEDLSNLPYLNNIILETFRLFPAAPLLLPHEAAEDCQMGGYDVPRGVMVLVNAWAIHRDPHVWGEDAMIFKPERFEGKHFEAHELMPFGMGRRSCPGSTLGQRVVGLALGSLIQCFEWERVGLEEIDLGEGEGLTMPKLEPLQVMCRPREIMDKSDNLFS</sequence>
<evidence type="ECO:0000256" key="13">
    <source>
        <dbReference type="PIRSR" id="PIRSR602401-1"/>
    </source>
</evidence>
<dbReference type="GO" id="GO:0020037">
    <property type="term" value="F:heme binding"/>
    <property type="evidence" value="ECO:0007669"/>
    <property type="project" value="InterPro"/>
</dbReference>
<name>A0A0B4VRY0_SALMI</name>
<comment type="subcellular location">
    <subcellularLocation>
        <location evidence="1">Membrane</location>
        <topology evidence="1">Single-pass membrane protein</topology>
    </subcellularLocation>
</comment>
<organism evidence="16">
    <name type="scientific">Salvia miltiorrhiza</name>
    <name type="common">Chinese sage</name>
    <dbReference type="NCBI Taxonomy" id="226208"/>
    <lineage>
        <taxon>Eukaryota</taxon>
        <taxon>Viridiplantae</taxon>
        <taxon>Streptophyta</taxon>
        <taxon>Embryophyta</taxon>
        <taxon>Tracheophyta</taxon>
        <taxon>Spermatophyta</taxon>
        <taxon>Magnoliopsida</taxon>
        <taxon>eudicotyledons</taxon>
        <taxon>Gunneridae</taxon>
        <taxon>Pentapetalae</taxon>
        <taxon>asterids</taxon>
        <taxon>lamiids</taxon>
        <taxon>Lamiales</taxon>
        <taxon>Lamiaceae</taxon>
        <taxon>Nepetoideae</taxon>
        <taxon>Mentheae</taxon>
        <taxon>Salviinae</taxon>
        <taxon>Salvia</taxon>
        <taxon>Salvia incertae sedis</taxon>
    </lineage>
</organism>
<dbReference type="InterPro" id="IPR017972">
    <property type="entry name" value="Cyt_P450_CS"/>
</dbReference>
<dbReference type="PROSITE" id="PS00086">
    <property type="entry name" value="CYTOCHROME_P450"/>
    <property type="match status" value="1"/>
</dbReference>
<dbReference type="PRINTS" id="PR00385">
    <property type="entry name" value="P450"/>
</dbReference>
<dbReference type="GO" id="GO:0016020">
    <property type="term" value="C:membrane"/>
    <property type="evidence" value="ECO:0007669"/>
    <property type="project" value="UniProtKB-SubCell"/>
</dbReference>
<keyword evidence="3 13" id="KW-0349">Heme</keyword>
<dbReference type="PANTHER" id="PTHR47947:SF57">
    <property type="entry name" value="CYTOCHROME P450 81F3-LIKE"/>
    <property type="match status" value="1"/>
</dbReference>
<keyword evidence="5 14" id="KW-0560">Oxidoreductase</keyword>
<dbReference type="InterPro" id="IPR050651">
    <property type="entry name" value="Plant_Cytochrome_P450_Monoox"/>
</dbReference>
<dbReference type="PANTHER" id="PTHR47947">
    <property type="entry name" value="CYTOCHROME P450 82C3-RELATED"/>
    <property type="match status" value="1"/>
</dbReference>
<evidence type="ECO:0000256" key="2">
    <source>
        <dbReference type="ARBA" id="ARBA00010617"/>
    </source>
</evidence>
<dbReference type="SUPFAM" id="SSF48264">
    <property type="entry name" value="Cytochrome P450"/>
    <property type="match status" value="1"/>
</dbReference>
<dbReference type="EMBL" id="KP337703">
    <property type="protein sequence ID" value="AJD25197.1"/>
    <property type="molecule type" value="mRNA"/>
</dbReference>
<comment type="cofactor">
    <cofactor evidence="13">
        <name>heme</name>
        <dbReference type="ChEBI" id="CHEBI:30413"/>
    </cofactor>
</comment>
<keyword evidence="7 14" id="KW-0503">Monooxygenase</keyword>
<dbReference type="Gene3D" id="1.10.630.10">
    <property type="entry name" value="Cytochrome P450"/>
    <property type="match status" value="1"/>
</dbReference>
<feature type="signal peptide" evidence="15">
    <location>
        <begin position="1"/>
        <end position="25"/>
    </location>
</feature>
<dbReference type="InterPro" id="IPR036396">
    <property type="entry name" value="Cyt_P450_sf"/>
</dbReference>
<keyword evidence="4 13" id="KW-0479">Metal-binding</keyword>
<feature type="chain" id="PRO_5002110625" description="(+)-piperitol/(+)-sesamin synthase" evidence="15">
    <location>
        <begin position="26"/>
        <end position="494"/>
    </location>
</feature>
<evidence type="ECO:0000256" key="11">
    <source>
        <dbReference type="ARBA" id="ARBA00056759"/>
    </source>
</evidence>
<dbReference type="InterPro" id="IPR001128">
    <property type="entry name" value="Cyt_P450"/>
</dbReference>
<evidence type="ECO:0000313" key="16">
    <source>
        <dbReference type="EMBL" id="AJD25197.1"/>
    </source>
</evidence>